<evidence type="ECO:0000313" key="11">
    <source>
        <dbReference type="Proteomes" id="UP000494206"/>
    </source>
</evidence>
<dbReference type="SUPFAM" id="SSF47113">
    <property type="entry name" value="Histone-fold"/>
    <property type="match status" value="1"/>
</dbReference>
<comment type="subcellular location">
    <subcellularLocation>
        <location evidence="1">Nucleus</location>
        <location evidence="1">Nucleolus</location>
    </subcellularLocation>
</comment>
<dbReference type="GO" id="GO:0000428">
    <property type="term" value="C:DNA-directed RNA polymerase complex"/>
    <property type="evidence" value="ECO:0007669"/>
    <property type="project" value="UniProtKB-KW"/>
</dbReference>
<keyword evidence="5" id="KW-0238">DNA-binding</keyword>
<keyword evidence="6" id="KW-0804">Transcription</keyword>
<protein>
    <recommendedName>
        <fullName evidence="9">Transcription factor CBF/NF-Y/archaeal histone domain-containing protein</fullName>
    </recommendedName>
</protein>
<evidence type="ECO:0000256" key="7">
    <source>
        <dbReference type="ARBA" id="ARBA00023242"/>
    </source>
</evidence>
<keyword evidence="3" id="KW-0240">DNA-directed RNA polymerase</keyword>
<keyword evidence="4" id="KW-0805">Transcription regulation</keyword>
<evidence type="ECO:0000256" key="1">
    <source>
        <dbReference type="ARBA" id="ARBA00004604"/>
    </source>
</evidence>
<comment type="similarity">
    <text evidence="8">Belongs to the NFYC/HAP5 subunit family.</text>
</comment>
<accession>A0A8S1EXA0</accession>
<proteinExistence type="inferred from homology"/>
<evidence type="ECO:0000256" key="3">
    <source>
        <dbReference type="ARBA" id="ARBA00022478"/>
    </source>
</evidence>
<dbReference type="InterPro" id="IPR003958">
    <property type="entry name" value="CBFA_NFYB_domain"/>
</dbReference>
<dbReference type="GO" id="GO:0046982">
    <property type="term" value="F:protein heterodimerization activity"/>
    <property type="evidence" value="ECO:0007669"/>
    <property type="project" value="InterPro"/>
</dbReference>
<comment type="caution">
    <text evidence="10">The sequence shown here is derived from an EMBL/GenBank/DDBJ whole genome shotgun (WGS) entry which is preliminary data.</text>
</comment>
<dbReference type="EMBL" id="CADEPM010000004">
    <property type="protein sequence ID" value="CAB3404842.1"/>
    <property type="molecule type" value="Genomic_DNA"/>
</dbReference>
<dbReference type="InterPro" id="IPR009072">
    <property type="entry name" value="Histone-fold"/>
</dbReference>
<comment type="similarity">
    <text evidence="2">Belongs to the eukaryotic RPA49/POLR1E RNA polymerase subunit family.</text>
</comment>
<dbReference type="GO" id="GO:0005730">
    <property type="term" value="C:nucleolus"/>
    <property type="evidence" value="ECO:0007669"/>
    <property type="project" value="UniProtKB-SubCell"/>
</dbReference>
<reference evidence="10 11" key="1">
    <citation type="submission" date="2020-04" db="EMBL/GenBank/DDBJ databases">
        <authorList>
            <person name="Laetsch R D."/>
            <person name="Stevens L."/>
            <person name="Kumar S."/>
            <person name="Blaxter L. M."/>
        </authorList>
    </citation>
    <scope>NUCLEOTIDE SEQUENCE [LARGE SCALE GENOMIC DNA]</scope>
</reference>
<dbReference type="OrthoDB" id="5851809at2759"/>
<evidence type="ECO:0000259" key="9">
    <source>
        <dbReference type="Pfam" id="PF00808"/>
    </source>
</evidence>
<evidence type="ECO:0000256" key="8">
    <source>
        <dbReference type="ARBA" id="ARBA00038129"/>
    </source>
</evidence>
<evidence type="ECO:0000256" key="6">
    <source>
        <dbReference type="ARBA" id="ARBA00023163"/>
    </source>
</evidence>
<evidence type="ECO:0000256" key="5">
    <source>
        <dbReference type="ARBA" id="ARBA00023125"/>
    </source>
</evidence>
<dbReference type="Proteomes" id="UP000494206">
    <property type="component" value="Unassembled WGS sequence"/>
</dbReference>
<dbReference type="GO" id="GO:0003677">
    <property type="term" value="F:DNA binding"/>
    <property type="evidence" value="ECO:0007669"/>
    <property type="project" value="UniProtKB-KW"/>
</dbReference>
<dbReference type="FunFam" id="1.10.20.10:FF:000062">
    <property type="entry name" value="Nuclear transcription factor Y subunit C"/>
    <property type="match status" value="1"/>
</dbReference>
<feature type="domain" description="Transcription factor CBF/NF-Y/archaeal histone" evidence="9">
    <location>
        <begin position="16"/>
        <end position="82"/>
    </location>
</feature>
<dbReference type="Gene3D" id="1.10.20.10">
    <property type="entry name" value="Histone, subunit A"/>
    <property type="match status" value="1"/>
</dbReference>
<sequence length="742" mass="84653">MLTITEEEMREKCKHMTLPMARVKKIMRLDDTMKNLMIAGDAHVFLAAACELFIEEVTALTWHFVDESRRRTLQKSDVMMALEKNEQFDFLVDLIPKEPKKMLSEGIDRSMDHSAKTYTNNIVIPSESTNQSNTHIIRIEGQPNVQYIVTDQHNGLNGDKVTTITLDEHGNPVGEIPEGIRVIIQSQEEQHFEMFLTSEELRKTRNTRAAHKRELLDSAAEADIVANFVHNRPKDLEKLRFEKHMPESRREPPFYTVKGEISENVIEVGHEVNCVDEGYDFVTAIVDKETGEVTFRPTRLYSFESKFATNVEELLGAKKVEKNDFNKDYSIAVENWAEKRKLLTENFGSAKKIKMQEAAQRRTIEQGTLDEMRKTAFADSINTDENVEEKIKIEHISMVSATASSILPPAVHGNLPREIYPISLFVTDVEIDAVYEEATELMSKKRKAKLEAGVPEAVLLIMYNENTKERAAAYLLLSTMVEFLSKIGKSRSLLKKDLNEMRMPLTFRQKILSDFVSNSKSDRGSTGRSAERMRVTVGDYDRLLAYTLALALTLAPEHKVPISPFQNAFGIPPSKIEKLFEALGADLVKLDVASAQQLHSLRAAMLLRPPNMLDDSEQSSATNSDLIELLDDYGIQFPSQFFCREPSKDSTAVRATNHALYCIIDQLRRPLSLEAESLVKWLIYKQCAAQRHQKFFGLLRTVHRYVKQFNDMSLVRKLNTIYKRATNCSDEMYMFEENAQGI</sequence>
<gene>
    <name evidence="10" type="ORF">CBOVIS_LOCUS7109</name>
</gene>
<name>A0A8S1EXA0_9PELO</name>
<dbReference type="CDD" id="cd22908">
    <property type="entry name" value="HFD_NFYC-like"/>
    <property type="match status" value="1"/>
</dbReference>
<dbReference type="PANTHER" id="PTHR14440">
    <property type="entry name" value="DNA-DIRECTED RNA POLYMERASE I SUBUNIT RPA49"/>
    <property type="match status" value="1"/>
</dbReference>
<dbReference type="Pfam" id="PF06870">
    <property type="entry name" value="RNA_pol_I_A49"/>
    <property type="match status" value="1"/>
</dbReference>
<evidence type="ECO:0000313" key="10">
    <source>
        <dbReference type="EMBL" id="CAB3404842.1"/>
    </source>
</evidence>
<keyword evidence="7" id="KW-0539">Nucleus</keyword>
<dbReference type="InterPro" id="IPR009668">
    <property type="entry name" value="RNA_pol-assoc_fac_A49-like"/>
</dbReference>
<organism evidence="10 11">
    <name type="scientific">Caenorhabditis bovis</name>
    <dbReference type="NCBI Taxonomy" id="2654633"/>
    <lineage>
        <taxon>Eukaryota</taxon>
        <taxon>Metazoa</taxon>
        <taxon>Ecdysozoa</taxon>
        <taxon>Nematoda</taxon>
        <taxon>Chromadorea</taxon>
        <taxon>Rhabditida</taxon>
        <taxon>Rhabditina</taxon>
        <taxon>Rhabditomorpha</taxon>
        <taxon>Rhabditoidea</taxon>
        <taxon>Rhabditidae</taxon>
        <taxon>Peloderinae</taxon>
        <taxon>Caenorhabditis</taxon>
    </lineage>
</organism>
<dbReference type="GO" id="GO:0006351">
    <property type="term" value="P:DNA-templated transcription"/>
    <property type="evidence" value="ECO:0007669"/>
    <property type="project" value="InterPro"/>
</dbReference>
<dbReference type="Pfam" id="PF00808">
    <property type="entry name" value="CBFD_NFYB_HMF"/>
    <property type="match status" value="1"/>
</dbReference>
<dbReference type="AlphaFoldDB" id="A0A8S1EXA0"/>
<evidence type="ECO:0000256" key="2">
    <source>
        <dbReference type="ARBA" id="ARBA00009430"/>
    </source>
</evidence>
<evidence type="ECO:0000256" key="4">
    <source>
        <dbReference type="ARBA" id="ARBA00023015"/>
    </source>
</evidence>
<keyword evidence="11" id="KW-1185">Reference proteome</keyword>